<evidence type="ECO:0000256" key="2">
    <source>
        <dbReference type="SAM" id="SignalP"/>
    </source>
</evidence>
<feature type="domain" description="DUF305" evidence="3">
    <location>
        <begin position="65"/>
        <end position="213"/>
    </location>
</feature>
<dbReference type="InterPro" id="IPR005183">
    <property type="entry name" value="DUF305_CopM-like"/>
</dbReference>
<evidence type="ECO:0000313" key="5">
    <source>
        <dbReference type="Proteomes" id="UP001067235"/>
    </source>
</evidence>
<accession>A0ABT4MZX2</accession>
<organism evidence="4 5">
    <name type="scientific">Gordonia rubripertincta</name>
    <name type="common">Rhodococcus corallinus</name>
    <dbReference type="NCBI Taxonomy" id="36822"/>
    <lineage>
        <taxon>Bacteria</taxon>
        <taxon>Bacillati</taxon>
        <taxon>Actinomycetota</taxon>
        <taxon>Actinomycetes</taxon>
        <taxon>Mycobacteriales</taxon>
        <taxon>Gordoniaceae</taxon>
        <taxon>Gordonia</taxon>
    </lineage>
</organism>
<dbReference type="InterPro" id="IPR012347">
    <property type="entry name" value="Ferritin-like"/>
</dbReference>
<gene>
    <name evidence="4" type="ORF">O4213_21285</name>
</gene>
<dbReference type="Gene3D" id="1.20.1260.10">
    <property type="match status" value="1"/>
</dbReference>
<evidence type="ECO:0000313" key="4">
    <source>
        <dbReference type="EMBL" id="MCZ4552537.1"/>
    </source>
</evidence>
<reference evidence="4" key="1">
    <citation type="submission" date="2022-12" db="EMBL/GenBank/DDBJ databases">
        <authorList>
            <person name="Krivoruchko A.V."/>
            <person name="Elkin A."/>
        </authorList>
    </citation>
    <scope>NUCLEOTIDE SEQUENCE</scope>
    <source>
        <strain evidence="4">IEGM 1388</strain>
    </source>
</reference>
<comment type="caution">
    <text evidence="4">The sequence shown here is derived from an EMBL/GenBank/DDBJ whole genome shotgun (WGS) entry which is preliminary data.</text>
</comment>
<sequence>MRASHSTRITLAASTLAVAAVLAITGCTSDDGHDMDSMSMSGHSMTSSAAPSTSTQASTEFNAADVTFANGMYPHHAQALDMAELVPDRSTNPEIINLARAIESAQGPEMEQLARWLQAWGQPAPASSTTGHRGGMDHSGMTGMMSDQDMADLTSKSGSEFDQAWLTMMIEHHVGAVEMAGIEVTEGSNAEAKAMAQNIITSQQNEIATMRTLQR</sequence>
<feature type="signal peptide" evidence="2">
    <location>
        <begin position="1"/>
        <end position="19"/>
    </location>
</feature>
<proteinExistence type="predicted"/>
<dbReference type="Pfam" id="PF03713">
    <property type="entry name" value="DUF305"/>
    <property type="match status" value="1"/>
</dbReference>
<evidence type="ECO:0000259" key="3">
    <source>
        <dbReference type="Pfam" id="PF03713"/>
    </source>
</evidence>
<protein>
    <submittedName>
        <fullName evidence="4">DUF305 domain-containing protein</fullName>
    </submittedName>
</protein>
<dbReference type="EMBL" id="JAPWIE010000006">
    <property type="protein sequence ID" value="MCZ4552537.1"/>
    <property type="molecule type" value="Genomic_DNA"/>
</dbReference>
<feature type="compositionally biased region" description="Low complexity" evidence="1">
    <location>
        <begin position="37"/>
        <end position="57"/>
    </location>
</feature>
<feature type="chain" id="PRO_5046782382" evidence="2">
    <location>
        <begin position="20"/>
        <end position="215"/>
    </location>
</feature>
<dbReference type="PANTHER" id="PTHR36933">
    <property type="entry name" value="SLL0788 PROTEIN"/>
    <property type="match status" value="1"/>
</dbReference>
<feature type="region of interest" description="Disordered" evidence="1">
    <location>
        <begin position="34"/>
        <end position="57"/>
    </location>
</feature>
<dbReference type="PROSITE" id="PS51257">
    <property type="entry name" value="PROKAR_LIPOPROTEIN"/>
    <property type="match status" value="1"/>
</dbReference>
<evidence type="ECO:0000256" key="1">
    <source>
        <dbReference type="SAM" id="MobiDB-lite"/>
    </source>
</evidence>
<keyword evidence="5" id="KW-1185">Reference proteome</keyword>
<dbReference type="PANTHER" id="PTHR36933:SF1">
    <property type="entry name" value="SLL0788 PROTEIN"/>
    <property type="match status" value="1"/>
</dbReference>
<name>A0ABT4MZX2_GORRU</name>
<keyword evidence="2" id="KW-0732">Signal</keyword>
<dbReference type="Proteomes" id="UP001067235">
    <property type="component" value="Unassembled WGS sequence"/>
</dbReference>
<dbReference type="RefSeq" id="WP_301573228.1">
    <property type="nucleotide sequence ID" value="NZ_JAPWIE010000006.1"/>
</dbReference>